<dbReference type="InterPro" id="IPR025716">
    <property type="entry name" value="Post-transcriptional_regulator"/>
</dbReference>
<sequence length="98" mass="11690">MNNGHMNGEFRTEVQPALKSKLEEFRLLGMESVSEQELWGFLVKKKWKKVKHEMRLYEMIQEILSVKASDYLNFITIESYKSSEFSLENEEELKELLK</sequence>
<gene>
    <name evidence="1" type="ORF">CVD27_26270</name>
</gene>
<evidence type="ECO:0000313" key="1">
    <source>
        <dbReference type="EMBL" id="PLS01271.1"/>
    </source>
</evidence>
<evidence type="ECO:0000313" key="2">
    <source>
        <dbReference type="Proteomes" id="UP000234950"/>
    </source>
</evidence>
<dbReference type="Pfam" id="PF13797">
    <property type="entry name" value="Post_transc_reg"/>
    <property type="match status" value="1"/>
</dbReference>
<dbReference type="AlphaFoldDB" id="A0A2N5H6X4"/>
<dbReference type="Proteomes" id="UP000234950">
    <property type="component" value="Unassembled WGS sequence"/>
</dbReference>
<comment type="caution">
    <text evidence="1">The sequence shown here is derived from an EMBL/GenBank/DDBJ whole genome shotgun (WGS) entry which is preliminary data.</text>
</comment>
<protein>
    <submittedName>
        <fullName evidence="1">Post-transcriptional regulator</fullName>
    </submittedName>
</protein>
<dbReference type="RefSeq" id="WP_101651984.1">
    <property type="nucleotide sequence ID" value="NZ_PGVE01000102.1"/>
</dbReference>
<reference evidence="1 2" key="1">
    <citation type="submission" date="2017-11" db="EMBL/GenBank/DDBJ databases">
        <title>Comparitive Functional Genomics of Dry Heat Resistant strains isolated from the Viking Spacecraft.</title>
        <authorList>
            <person name="Seuylemezian A."/>
            <person name="Cooper K."/>
            <person name="Vaishampayan P."/>
        </authorList>
    </citation>
    <scope>NUCLEOTIDE SEQUENCE [LARGE SCALE GENOMIC DNA]</scope>
    <source>
        <strain evidence="1 2">V32-6</strain>
    </source>
</reference>
<dbReference type="EMBL" id="PGVE01000102">
    <property type="protein sequence ID" value="PLS01271.1"/>
    <property type="molecule type" value="Genomic_DNA"/>
</dbReference>
<dbReference type="OrthoDB" id="2990595at2"/>
<name>A0A2N5H6X4_9BACI</name>
<accession>A0A2N5H6X4</accession>
<proteinExistence type="predicted"/>
<keyword evidence="2" id="KW-1185">Reference proteome</keyword>
<organism evidence="1 2">
    <name type="scientific">Neobacillus cucumis</name>
    <dbReference type="NCBI Taxonomy" id="1740721"/>
    <lineage>
        <taxon>Bacteria</taxon>
        <taxon>Bacillati</taxon>
        <taxon>Bacillota</taxon>
        <taxon>Bacilli</taxon>
        <taxon>Bacillales</taxon>
        <taxon>Bacillaceae</taxon>
        <taxon>Neobacillus</taxon>
    </lineage>
</organism>